<dbReference type="Pfam" id="PF00171">
    <property type="entry name" value="Aldedh"/>
    <property type="match status" value="1"/>
</dbReference>
<feature type="domain" description="Aldehyde dehydrogenase" evidence="3">
    <location>
        <begin position="5"/>
        <end position="438"/>
    </location>
</feature>
<dbReference type="InterPro" id="IPR016163">
    <property type="entry name" value="Ald_DH_C"/>
</dbReference>
<comment type="caution">
    <text evidence="4">The sequence shown here is derived from an EMBL/GenBank/DDBJ whole genome shotgun (WGS) entry which is preliminary data.</text>
</comment>
<feature type="region of interest" description="Disordered" evidence="2">
    <location>
        <begin position="475"/>
        <end position="497"/>
    </location>
</feature>
<keyword evidence="1" id="KW-0560">Oxidoreductase</keyword>
<gene>
    <name evidence="4" type="ORF">GCM10009606_42260</name>
</gene>
<evidence type="ECO:0000256" key="1">
    <source>
        <dbReference type="ARBA" id="ARBA00023002"/>
    </source>
</evidence>
<dbReference type="InterPro" id="IPR016161">
    <property type="entry name" value="Ald_DH/histidinol_DH"/>
</dbReference>
<organism evidence="4 5">
    <name type="scientific">Nocardioides aquiterrae</name>
    <dbReference type="NCBI Taxonomy" id="203799"/>
    <lineage>
        <taxon>Bacteria</taxon>
        <taxon>Bacillati</taxon>
        <taxon>Actinomycetota</taxon>
        <taxon>Actinomycetes</taxon>
        <taxon>Propionibacteriales</taxon>
        <taxon>Nocardioidaceae</taxon>
        <taxon>Nocardioides</taxon>
    </lineage>
</organism>
<evidence type="ECO:0000259" key="3">
    <source>
        <dbReference type="Pfam" id="PF00171"/>
    </source>
</evidence>
<sequence length="497" mass="50643">MSVVSYDPVTGRENGRLEESTPAEVLAAVERAVEVAEEVAGTAPAVRRAWLAAVADALEAEADDLIALGDSETGLGRPRLEAELARTAGQLRFYGDVAAEGSYLGVTIDHAREAQPFLARVQVPLGPVAVFGASNFPFAFSVLGNDTASAVAAGCPVVVKAHPAHPLLSQALGRIARSALDAAGAPAGLFALVSGRQAGIDLVQAPGIAAVAFTGSQAGGLALWRLANERERVVPVFAEMGTVNPVVVTPGAMSRMAEIAAGFVGSFTLGSGQYCTKPGLMFAPAGSGALDAVAAALRDAAPRPVMLTADIAAAVRTGLEALVAAGAEVAGVVEAGADGWAAPAAVLGAPLREIRPGSRLLEECFGAVALVVEYADERELAAAVGRLQGSLAGSVFTADGPDEAAGRAMGMLSSRVGRVTVNDWPTGVAYSWAQQHGGPWPATSAPAATSVGAAALDRFVRPVAYQSARDEWLPPVARSDNPWSVPRRVDGVLQTAP</sequence>
<dbReference type="EMBL" id="BAAAJE010000026">
    <property type="protein sequence ID" value="GAA1159705.1"/>
    <property type="molecule type" value="Genomic_DNA"/>
</dbReference>
<name>A0ABN1UNT3_9ACTN</name>
<dbReference type="PANTHER" id="PTHR43353:SF3">
    <property type="entry name" value="ALDEHYDE DEHYDROGENASE-RELATED"/>
    <property type="match status" value="1"/>
</dbReference>
<dbReference type="Proteomes" id="UP001499979">
    <property type="component" value="Unassembled WGS sequence"/>
</dbReference>
<evidence type="ECO:0000313" key="4">
    <source>
        <dbReference type="EMBL" id="GAA1159705.1"/>
    </source>
</evidence>
<accession>A0ABN1UNT3</accession>
<dbReference type="Gene3D" id="3.40.309.10">
    <property type="entry name" value="Aldehyde Dehydrogenase, Chain A, domain 2"/>
    <property type="match status" value="1"/>
</dbReference>
<dbReference type="InterPro" id="IPR015590">
    <property type="entry name" value="Aldehyde_DH_dom"/>
</dbReference>
<evidence type="ECO:0000313" key="5">
    <source>
        <dbReference type="Proteomes" id="UP001499979"/>
    </source>
</evidence>
<dbReference type="InterPro" id="IPR050740">
    <property type="entry name" value="Aldehyde_DH_Superfamily"/>
</dbReference>
<evidence type="ECO:0000256" key="2">
    <source>
        <dbReference type="SAM" id="MobiDB-lite"/>
    </source>
</evidence>
<dbReference type="RefSeq" id="WP_343909941.1">
    <property type="nucleotide sequence ID" value="NZ_BAAAJE010000026.1"/>
</dbReference>
<dbReference type="Gene3D" id="3.40.605.10">
    <property type="entry name" value="Aldehyde Dehydrogenase, Chain A, domain 1"/>
    <property type="match status" value="1"/>
</dbReference>
<reference evidence="4 5" key="1">
    <citation type="journal article" date="2019" name="Int. J. Syst. Evol. Microbiol.">
        <title>The Global Catalogue of Microorganisms (GCM) 10K type strain sequencing project: providing services to taxonomists for standard genome sequencing and annotation.</title>
        <authorList>
            <consortium name="The Broad Institute Genomics Platform"/>
            <consortium name="The Broad Institute Genome Sequencing Center for Infectious Disease"/>
            <person name="Wu L."/>
            <person name="Ma J."/>
        </authorList>
    </citation>
    <scope>NUCLEOTIDE SEQUENCE [LARGE SCALE GENOMIC DNA]</scope>
    <source>
        <strain evidence="4 5">JCM 11813</strain>
    </source>
</reference>
<dbReference type="InterPro" id="IPR016162">
    <property type="entry name" value="Ald_DH_N"/>
</dbReference>
<protein>
    <submittedName>
        <fullName evidence="4">Aldehyde dehydrogenase (NADP(+))</fullName>
    </submittedName>
</protein>
<proteinExistence type="predicted"/>
<keyword evidence="5" id="KW-1185">Reference proteome</keyword>
<dbReference type="PANTHER" id="PTHR43353">
    <property type="entry name" value="SUCCINATE-SEMIALDEHYDE DEHYDROGENASE, MITOCHONDRIAL"/>
    <property type="match status" value="1"/>
</dbReference>
<dbReference type="SUPFAM" id="SSF53720">
    <property type="entry name" value="ALDH-like"/>
    <property type="match status" value="1"/>
</dbReference>